<feature type="region of interest" description="Disordered" evidence="5">
    <location>
        <begin position="278"/>
        <end position="332"/>
    </location>
</feature>
<dbReference type="AlphaFoldDB" id="A0A319D5J9"/>
<keyword evidence="2 6" id="KW-0812">Transmembrane</keyword>
<dbReference type="STRING" id="1448320.A0A319D5J9"/>
<dbReference type="GO" id="GO:0046873">
    <property type="term" value="F:metal ion transmembrane transporter activity"/>
    <property type="evidence" value="ECO:0007669"/>
    <property type="project" value="InterPro"/>
</dbReference>
<dbReference type="VEuPathDB" id="FungiDB:BO71DRAFT_485316"/>
<gene>
    <name evidence="7" type="ORF">BO71DRAFT_485316</name>
</gene>
<sequence length="831" mass="95431">MESVLLHPHSDKNEELTLKGLELVAQFEKRGQDKSLLEMLKLKAGSYDPAGRMAWTSLHWAVQNRLPVVVWWLLSNGDHLRSQEIQFGISIATEIKDLSCVAMMSFPNFNDSRSGNQFDCSQNTLQDIIHDKGPRLIMREVRNSDIRELSVLKRQLKNHTSAPTETAIPKETPTQINTQFQKDLPTQPDKTPPQRSRKEKDTGDILFRWLHVPVNDMFVIEELMTRISIEADRKSWHHRPWADFVRRSWTQIPAGGQKMYMKPQYLPRETTDRRERAIKNVGDTMPTDGTRDKRQANREVSNNPEHKPRAEPVIEAGKIQSPAPDKKGKGMPYISWALRTPRSKYFDRDGPSLNREKTGQGERRRVEERHISQMSSHEASNAENASLQSSEDINRRQDGRILHTSMTLDQYYYPSLEDNDDRDYDQVVSRYLEYGPGSISCESNHVQEHIPIQMLMIDQLWLWIDKAIVTSITKPSNQPSNKIDNDNDVLQEILVKLIDGDTKGQARPTSVESMLELLVKTTTGFLIDKKVSLSRNRKRSALEIFQESIREVVNAEAKLFNDFEIYLRNDQPAKLPSDARKGKNTQTENPFHDITSEIKLLREIKDIADELYILKSLVEDQSKVWDQASKGAIASHRPKILREEIKEMMKQAANISQAQEAGEQTRHSSKRNDTIMVFTIVRIIFTPMSFLTGLFALNVTDFPHKSGTVTYEGRWIFPIIFVISLVVSAIFISFAFNASWLIDVSKWKLSKQEDQEAASPFQLLSRPPFKPSGITSTSSFATDLTTANMIERRAELGVQRSPLHRRSHNKHAPDLEWNGDDNWRATTWNDK</sequence>
<comment type="subcellular location">
    <subcellularLocation>
        <location evidence="1">Membrane</location>
        <topology evidence="1">Multi-pass membrane protein</topology>
    </subcellularLocation>
</comment>
<dbReference type="OrthoDB" id="4511109at2759"/>
<feature type="compositionally biased region" description="Polar residues" evidence="5">
    <location>
        <begin position="172"/>
        <end position="181"/>
    </location>
</feature>
<evidence type="ECO:0000256" key="5">
    <source>
        <dbReference type="SAM" id="MobiDB-lite"/>
    </source>
</evidence>
<evidence type="ECO:0000256" key="4">
    <source>
        <dbReference type="ARBA" id="ARBA00023136"/>
    </source>
</evidence>
<keyword evidence="3 6" id="KW-1133">Transmembrane helix</keyword>
<proteinExistence type="predicted"/>
<feature type="transmembrane region" description="Helical" evidence="6">
    <location>
        <begin position="675"/>
        <end position="695"/>
    </location>
</feature>
<accession>A0A319D5J9</accession>
<evidence type="ECO:0000313" key="8">
    <source>
        <dbReference type="Proteomes" id="UP000247810"/>
    </source>
</evidence>
<feature type="transmembrane region" description="Helical" evidence="6">
    <location>
        <begin position="715"/>
        <end position="742"/>
    </location>
</feature>
<organism evidence="7 8">
    <name type="scientific">Aspergillus ellipticus CBS 707.79</name>
    <dbReference type="NCBI Taxonomy" id="1448320"/>
    <lineage>
        <taxon>Eukaryota</taxon>
        <taxon>Fungi</taxon>
        <taxon>Dikarya</taxon>
        <taxon>Ascomycota</taxon>
        <taxon>Pezizomycotina</taxon>
        <taxon>Eurotiomycetes</taxon>
        <taxon>Eurotiomycetidae</taxon>
        <taxon>Eurotiales</taxon>
        <taxon>Aspergillaceae</taxon>
        <taxon>Aspergillus</taxon>
        <taxon>Aspergillus subgen. Circumdati</taxon>
    </lineage>
</organism>
<feature type="region of interest" description="Disordered" evidence="5">
    <location>
        <begin position="158"/>
        <end position="200"/>
    </location>
</feature>
<dbReference type="Proteomes" id="UP000247810">
    <property type="component" value="Unassembled WGS sequence"/>
</dbReference>
<dbReference type="PANTHER" id="PTHR47685:SF1">
    <property type="entry name" value="MAGNESIUM TRANSPORT PROTEIN CORA"/>
    <property type="match status" value="1"/>
</dbReference>
<evidence type="ECO:0000256" key="6">
    <source>
        <dbReference type="SAM" id="Phobius"/>
    </source>
</evidence>
<dbReference type="InterPro" id="IPR050829">
    <property type="entry name" value="CorA_MIT"/>
</dbReference>
<evidence type="ECO:0000256" key="1">
    <source>
        <dbReference type="ARBA" id="ARBA00004141"/>
    </source>
</evidence>
<dbReference type="InterPro" id="IPR045863">
    <property type="entry name" value="CorA_TM1_TM2"/>
</dbReference>
<protein>
    <recommendedName>
        <fullName evidence="9">Ankyrin repeat protein</fullName>
    </recommendedName>
</protein>
<evidence type="ECO:0008006" key="9">
    <source>
        <dbReference type="Google" id="ProtNLM"/>
    </source>
</evidence>
<feature type="compositionally biased region" description="Low complexity" evidence="5">
    <location>
        <begin position="375"/>
        <end position="386"/>
    </location>
</feature>
<feature type="region of interest" description="Disordered" evidence="5">
    <location>
        <begin position="344"/>
        <end position="392"/>
    </location>
</feature>
<evidence type="ECO:0000256" key="3">
    <source>
        <dbReference type="ARBA" id="ARBA00022989"/>
    </source>
</evidence>
<dbReference type="Pfam" id="PF01544">
    <property type="entry name" value="CorA"/>
    <property type="match status" value="1"/>
</dbReference>
<dbReference type="Gene3D" id="1.20.58.340">
    <property type="entry name" value="Magnesium transport protein CorA, transmembrane region"/>
    <property type="match status" value="1"/>
</dbReference>
<feature type="compositionally biased region" description="Basic and acidic residues" evidence="5">
    <location>
        <begin position="344"/>
        <end position="371"/>
    </location>
</feature>
<evidence type="ECO:0000313" key="7">
    <source>
        <dbReference type="EMBL" id="PYH92574.1"/>
    </source>
</evidence>
<dbReference type="EMBL" id="KZ825913">
    <property type="protein sequence ID" value="PYH92574.1"/>
    <property type="molecule type" value="Genomic_DNA"/>
</dbReference>
<evidence type="ECO:0000256" key="2">
    <source>
        <dbReference type="ARBA" id="ARBA00022692"/>
    </source>
</evidence>
<dbReference type="SUPFAM" id="SSF144083">
    <property type="entry name" value="Magnesium transport protein CorA, transmembrane region"/>
    <property type="match status" value="1"/>
</dbReference>
<reference evidence="7 8" key="1">
    <citation type="submission" date="2018-02" db="EMBL/GenBank/DDBJ databases">
        <title>The genomes of Aspergillus section Nigri reveals drivers in fungal speciation.</title>
        <authorList>
            <consortium name="DOE Joint Genome Institute"/>
            <person name="Vesth T.C."/>
            <person name="Nybo J."/>
            <person name="Theobald S."/>
            <person name="Brandl J."/>
            <person name="Frisvad J.C."/>
            <person name="Nielsen K.F."/>
            <person name="Lyhne E.K."/>
            <person name="Kogle M.E."/>
            <person name="Kuo A."/>
            <person name="Riley R."/>
            <person name="Clum A."/>
            <person name="Nolan M."/>
            <person name="Lipzen A."/>
            <person name="Salamov A."/>
            <person name="Henrissat B."/>
            <person name="Wiebenga A."/>
            <person name="De vries R.P."/>
            <person name="Grigoriev I.V."/>
            <person name="Mortensen U.H."/>
            <person name="Andersen M.R."/>
            <person name="Baker S.E."/>
        </authorList>
    </citation>
    <scope>NUCLEOTIDE SEQUENCE [LARGE SCALE GENOMIC DNA]</scope>
    <source>
        <strain evidence="7 8">CBS 707.79</strain>
    </source>
</reference>
<dbReference type="InterPro" id="IPR002523">
    <property type="entry name" value="MgTranspt_CorA/ZnTranspt_ZntB"/>
</dbReference>
<name>A0A319D5J9_9EURO</name>
<dbReference type="PANTHER" id="PTHR47685">
    <property type="entry name" value="MAGNESIUM TRANSPORT PROTEIN CORA"/>
    <property type="match status" value="1"/>
</dbReference>
<keyword evidence="8" id="KW-1185">Reference proteome</keyword>
<dbReference type="GO" id="GO:0016020">
    <property type="term" value="C:membrane"/>
    <property type="evidence" value="ECO:0007669"/>
    <property type="project" value="UniProtKB-SubCell"/>
</dbReference>
<feature type="region of interest" description="Disordered" evidence="5">
    <location>
        <begin position="796"/>
        <end position="831"/>
    </location>
</feature>
<keyword evidence="4 6" id="KW-0472">Membrane</keyword>